<evidence type="ECO:0000313" key="1">
    <source>
        <dbReference type="EMBL" id="KAJ7686803.1"/>
    </source>
</evidence>
<organism evidence="1 2">
    <name type="scientific">Mycena rosella</name>
    <name type="common">Pink bonnet</name>
    <name type="synonym">Agaricus rosellus</name>
    <dbReference type="NCBI Taxonomy" id="1033263"/>
    <lineage>
        <taxon>Eukaryota</taxon>
        <taxon>Fungi</taxon>
        <taxon>Dikarya</taxon>
        <taxon>Basidiomycota</taxon>
        <taxon>Agaricomycotina</taxon>
        <taxon>Agaricomycetes</taxon>
        <taxon>Agaricomycetidae</taxon>
        <taxon>Agaricales</taxon>
        <taxon>Marasmiineae</taxon>
        <taxon>Mycenaceae</taxon>
        <taxon>Mycena</taxon>
    </lineage>
</organism>
<protein>
    <submittedName>
        <fullName evidence="1">Uncharacterized protein</fullName>
    </submittedName>
</protein>
<reference evidence="1" key="1">
    <citation type="submission" date="2023-03" db="EMBL/GenBank/DDBJ databases">
        <title>Massive genome expansion in bonnet fungi (Mycena s.s.) driven by repeated elements and novel gene families across ecological guilds.</title>
        <authorList>
            <consortium name="Lawrence Berkeley National Laboratory"/>
            <person name="Harder C.B."/>
            <person name="Miyauchi S."/>
            <person name="Viragh M."/>
            <person name="Kuo A."/>
            <person name="Thoen E."/>
            <person name="Andreopoulos B."/>
            <person name="Lu D."/>
            <person name="Skrede I."/>
            <person name="Drula E."/>
            <person name="Henrissat B."/>
            <person name="Morin E."/>
            <person name="Kohler A."/>
            <person name="Barry K."/>
            <person name="LaButti K."/>
            <person name="Morin E."/>
            <person name="Salamov A."/>
            <person name="Lipzen A."/>
            <person name="Mereny Z."/>
            <person name="Hegedus B."/>
            <person name="Baldrian P."/>
            <person name="Stursova M."/>
            <person name="Weitz H."/>
            <person name="Taylor A."/>
            <person name="Grigoriev I.V."/>
            <person name="Nagy L.G."/>
            <person name="Martin F."/>
            <person name="Kauserud H."/>
        </authorList>
    </citation>
    <scope>NUCLEOTIDE SEQUENCE</scope>
    <source>
        <strain evidence="1">CBHHK067</strain>
    </source>
</reference>
<evidence type="ECO:0000313" key="2">
    <source>
        <dbReference type="Proteomes" id="UP001221757"/>
    </source>
</evidence>
<keyword evidence="2" id="KW-1185">Reference proteome</keyword>
<gene>
    <name evidence="1" type="ORF">B0H17DRAFT_1136670</name>
</gene>
<dbReference type="Proteomes" id="UP001221757">
    <property type="component" value="Unassembled WGS sequence"/>
</dbReference>
<accession>A0AAD7DAL9</accession>
<dbReference type="AlphaFoldDB" id="A0AAD7DAL9"/>
<comment type="caution">
    <text evidence="1">The sequence shown here is derived from an EMBL/GenBank/DDBJ whole genome shotgun (WGS) entry which is preliminary data.</text>
</comment>
<dbReference type="EMBL" id="JARKIE010000093">
    <property type="protein sequence ID" value="KAJ7686803.1"/>
    <property type="molecule type" value="Genomic_DNA"/>
</dbReference>
<sequence>MYQSKYGIVQIITWSQAGQAFHRVTHIARQQVKVATPVMRNAPCHRYCCFARSVILPDGLIAGIMRAGYQVFPSPEFRCGYCASSAIHQVHPERRCCLAKLVGAASLKRGDSELKIMPMPTFEDLFALSNPFEVLPPMYGQFRIWGYKDANYAMKDLPPFPKLSPSRIAFWWSRDLFRVNSSNALDFPYLKIGAYRLWPNRYMRPDFINNASVILYFYSFHLNPPIGCTDVPFVMKDLSFLFPNHSIDLMGSYPASLDGFLRLHNPTCPPTVPTPDRVFAGALATSSTLMFCVPAFLENALQELGSELDRLPLNNFRTVVSIASDSTDVWCIDDVPDFAGGPLQQSPPKEGWDYFYLSPYADPVFLPLPDIPGVYRLGVSSFFFLQSVKVLSSVAIEIQNPYTGGTGYGNRWSGGSKYQRFVPPTSAESQPLEHDQIMHSTGEKYGNIALQYPQSQFRGNSAQEYSNQICGDVWSRAFPCRGFVISGGAVRSRGQTTSGLVSPADMMTRIADLLKPIELTAKGTPRRQGVLDTYHREIQDVYVAVEESSQTHLTAPEEYNTTASLKFVRHLVAEVMLEMPGDDEDIFQRGWDSFQATWIRNSILHAL</sequence>
<proteinExistence type="predicted"/>
<name>A0AAD7DAL9_MYCRO</name>